<gene>
    <name evidence="2" type="ORF">V5O48_015057</name>
</gene>
<keyword evidence="1" id="KW-0175">Coiled coil</keyword>
<comment type="caution">
    <text evidence="2">The sequence shown here is derived from an EMBL/GenBank/DDBJ whole genome shotgun (WGS) entry which is preliminary data.</text>
</comment>
<dbReference type="SUPFAM" id="SSF52047">
    <property type="entry name" value="RNI-like"/>
    <property type="match status" value="1"/>
</dbReference>
<sequence>MNELCGKCRFTPKSKHPPVPQDELRSFRAPPIGNELEDYLRVISEEERDLASYVSEIARLRTTVRRLKKERDALATRLQERRSILSISRRIPRELLAEIFSYCVAPDPAATPTITGANALNSEEQEEEWWRAYKAPFILSQVSSRWREIVLDTAELWSTIYIRLSHRHPLHGLRLYLERSKDASLDVTIRGSGRKSDGALRTLMSPNTMPRFRRLAIIETHIAPQIFDAFHNTWAFPRLESLYLLHIWPSQLHWSWLWEPVRRAPRLNTVFAGGWGMQVPFEAFTGSNIRSLELTSSSDSGEGFEQPLLNALPMLHNLEALTLRNLEGELSRPTFPPVRCERLRDLKIVHNESSTHRGLLRHLELPNLVSLTLNFRKQISSFEGLLIPLSNLSSLRLLSLTFNWPPTDRIARILDKVPNLTVFEAKVHNHRSCFDSLAPFPTLCAELAERPRISPKLRSLTLAMEEDRVTNWMLSNFQDFLEARDTDGRANKESTKLTQARLITTSPLEYRERQGLDEEATAALRSIRTACPNFEYTFTPRVLFRRENPIGSYHSFLD</sequence>
<reference evidence="2 3" key="1">
    <citation type="submission" date="2024-02" db="EMBL/GenBank/DDBJ databases">
        <title>A draft genome for the cacao thread blight pathogen Marasmius crinis-equi.</title>
        <authorList>
            <person name="Cohen S.P."/>
            <person name="Baruah I.K."/>
            <person name="Amoako-Attah I."/>
            <person name="Bukari Y."/>
            <person name="Meinhardt L.W."/>
            <person name="Bailey B.A."/>
        </authorList>
    </citation>
    <scope>NUCLEOTIDE SEQUENCE [LARGE SCALE GENOMIC DNA]</scope>
    <source>
        <strain evidence="2 3">GH-76</strain>
    </source>
</reference>
<dbReference type="EMBL" id="JBAHYK010001727">
    <property type="protein sequence ID" value="KAL0566943.1"/>
    <property type="molecule type" value="Genomic_DNA"/>
</dbReference>
<keyword evidence="3" id="KW-1185">Reference proteome</keyword>
<evidence type="ECO:0000313" key="3">
    <source>
        <dbReference type="Proteomes" id="UP001465976"/>
    </source>
</evidence>
<dbReference type="Proteomes" id="UP001465976">
    <property type="component" value="Unassembled WGS sequence"/>
</dbReference>
<dbReference type="Gene3D" id="3.80.10.10">
    <property type="entry name" value="Ribonuclease Inhibitor"/>
    <property type="match status" value="1"/>
</dbReference>
<organism evidence="2 3">
    <name type="scientific">Marasmius crinis-equi</name>
    <dbReference type="NCBI Taxonomy" id="585013"/>
    <lineage>
        <taxon>Eukaryota</taxon>
        <taxon>Fungi</taxon>
        <taxon>Dikarya</taxon>
        <taxon>Basidiomycota</taxon>
        <taxon>Agaricomycotina</taxon>
        <taxon>Agaricomycetes</taxon>
        <taxon>Agaricomycetidae</taxon>
        <taxon>Agaricales</taxon>
        <taxon>Marasmiineae</taxon>
        <taxon>Marasmiaceae</taxon>
        <taxon>Marasmius</taxon>
    </lineage>
</organism>
<accession>A0ABR3EVM5</accession>
<feature type="coiled-coil region" evidence="1">
    <location>
        <begin position="36"/>
        <end position="77"/>
    </location>
</feature>
<evidence type="ECO:0008006" key="4">
    <source>
        <dbReference type="Google" id="ProtNLM"/>
    </source>
</evidence>
<protein>
    <recommendedName>
        <fullName evidence="4">F-box domain-containing protein</fullName>
    </recommendedName>
</protein>
<dbReference type="InterPro" id="IPR032675">
    <property type="entry name" value="LRR_dom_sf"/>
</dbReference>
<name>A0ABR3EVM5_9AGAR</name>
<evidence type="ECO:0000313" key="2">
    <source>
        <dbReference type="EMBL" id="KAL0566943.1"/>
    </source>
</evidence>
<evidence type="ECO:0000256" key="1">
    <source>
        <dbReference type="SAM" id="Coils"/>
    </source>
</evidence>
<proteinExistence type="predicted"/>